<evidence type="ECO:0000259" key="4">
    <source>
        <dbReference type="Pfam" id="PF07732"/>
    </source>
</evidence>
<dbReference type="Proteomes" id="UP000321103">
    <property type="component" value="Unassembled WGS sequence"/>
</dbReference>
<keyword evidence="6" id="KW-1185">Reference proteome</keyword>
<dbReference type="Gene3D" id="2.60.40.420">
    <property type="entry name" value="Cupredoxins - blue copper proteins"/>
    <property type="match status" value="3"/>
</dbReference>
<dbReference type="CDD" id="cd13900">
    <property type="entry name" value="CuRO_3_Tth-MCO_like"/>
    <property type="match status" value="1"/>
</dbReference>
<dbReference type="AlphaFoldDB" id="A0A512I8Y6"/>
<feature type="domain" description="Plastocyanin-like" evidence="3">
    <location>
        <begin position="404"/>
        <end position="509"/>
    </location>
</feature>
<dbReference type="EMBL" id="BJZS01000006">
    <property type="protein sequence ID" value="GEO94133.1"/>
    <property type="molecule type" value="Genomic_DNA"/>
</dbReference>
<evidence type="ECO:0000313" key="5">
    <source>
        <dbReference type="EMBL" id="GEO94133.1"/>
    </source>
</evidence>
<protein>
    <recommendedName>
        <fullName evidence="7">Copper oxidase</fullName>
    </recommendedName>
</protein>
<keyword evidence="1" id="KW-0479">Metal-binding</keyword>
<dbReference type="PROSITE" id="PS51318">
    <property type="entry name" value="TAT"/>
    <property type="match status" value="1"/>
</dbReference>
<dbReference type="InterPro" id="IPR006311">
    <property type="entry name" value="TAT_signal"/>
</dbReference>
<feature type="domain" description="Plastocyanin-like" evidence="4">
    <location>
        <begin position="70"/>
        <end position="177"/>
    </location>
</feature>
<dbReference type="InterPro" id="IPR008972">
    <property type="entry name" value="Cupredoxin"/>
</dbReference>
<gene>
    <name evidence="5" type="ORF">KTU01_02560</name>
</gene>
<dbReference type="SUPFAM" id="SSF49503">
    <property type="entry name" value="Cupredoxins"/>
    <property type="match status" value="3"/>
</dbReference>
<dbReference type="PANTHER" id="PTHR11709:SF2">
    <property type="entry name" value="MULTICOPPER OXIDASE LPR1"/>
    <property type="match status" value="1"/>
</dbReference>
<dbReference type="InterPro" id="IPR011707">
    <property type="entry name" value="Cu-oxidase-like_N"/>
</dbReference>
<dbReference type="RefSeq" id="WP_062734711.1">
    <property type="nucleotide sequence ID" value="NZ_BJZS01000006.1"/>
</dbReference>
<name>A0A512I8Y6_9MICC</name>
<reference evidence="5 6" key="1">
    <citation type="submission" date="2019-07" db="EMBL/GenBank/DDBJ databases">
        <title>Whole genome shotgun sequence of Kocuria turfanensis NBRC 107627.</title>
        <authorList>
            <person name="Hosoyama A."/>
            <person name="Uohara A."/>
            <person name="Ohji S."/>
            <person name="Ichikawa N."/>
        </authorList>
    </citation>
    <scope>NUCLEOTIDE SEQUENCE [LARGE SCALE GENOMIC DNA]</scope>
    <source>
        <strain evidence="5 6">NBRC 107627</strain>
    </source>
</reference>
<dbReference type="STRING" id="388357.GCA_001580365_00827"/>
<evidence type="ECO:0000256" key="2">
    <source>
        <dbReference type="ARBA" id="ARBA00023002"/>
    </source>
</evidence>
<dbReference type="CDD" id="cd13853">
    <property type="entry name" value="CuRO_1_Tth-MCO_like"/>
    <property type="match status" value="1"/>
</dbReference>
<organism evidence="5 6">
    <name type="scientific">Kocuria turfanensis</name>
    <dbReference type="NCBI Taxonomy" id="388357"/>
    <lineage>
        <taxon>Bacteria</taxon>
        <taxon>Bacillati</taxon>
        <taxon>Actinomycetota</taxon>
        <taxon>Actinomycetes</taxon>
        <taxon>Micrococcales</taxon>
        <taxon>Micrococcaceae</taxon>
        <taxon>Kocuria</taxon>
    </lineage>
</organism>
<comment type="caution">
    <text evidence="5">The sequence shown here is derived from an EMBL/GenBank/DDBJ whole genome shotgun (WGS) entry which is preliminary data.</text>
</comment>
<dbReference type="GO" id="GO:0005507">
    <property type="term" value="F:copper ion binding"/>
    <property type="evidence" value="ECO:0007669"/>
    <property type="project" value="InterPro"/>
</dbReference>
<dbReference type="InterPro" id="IPR045087">
    <property type="entry name" value="Cu-oxidase_fam"/>
</dbReference>
<dbReference type="InterPro" id="IPR002355">
    <property type="entry name" value="Cu_oxidase_Cu_BS"/>
</dbReference>
<evidence type="ECO:0000313" key="6">
    <source>
        <dbReference type="Proteomes" id="UP000321103"/>
    </source>
</evidence>
<evidence type="ECO:0000259" key="3">
    <source>
        <dbReference type="Pfam" id="PF07731"/>
    </source>
</evidence>
<sequence length="510" mass="54004">MSPLTRRQLLALGAVGAGAAAVGGAGLWWSGGGEALGGGRGLVQPEVLTAADGLLELELAAAPATVRVGARAAHVQAFNGSLPGPTLRLRPGTTLRVAMTNRLEAPTNLHVHGLHVSPEGNGDNPFVSIDPGESFDYEFALPEDHPPGTYWYHPHRHGHVADQLAAGLYGAIVVEDPDPVPVTRERVLVVSDITLDASGDLAEVSPPEQMMGREGETVLVNGQVRPEATAAPGERELWRVVNACPARYLRLQLDGQTLWLLGRDTGRLPAPREVTEVTLAPGNRAELLVDTREGTSRLLAAPVDRGGMDGMMDGMMGGRMPGDGPGNDEPIELLTLEVAGAPAGDPGPVPAGPAPRDLRGEPVAARRTLDFAMGAGMGMDGGMMGEGMTGDGTTGGTRGPGSMMSFTINGERFDEDRTDQRVAAGTVEEWTLTNSSPMDHPLHLHVWPMQVVQDEDRDVGTPLWLDVVNIPAFGEVVVRVAFDDFTGRTVYHCHILDHEDLGMMGTLEVR</sequence>
<dbReference type="Pfam" id="PF07731">
    <property type="entry name" value="Cu-oxidase_2"/>
    <property type="match status" value="1"/>
</dbReference>
<evidence type="ECO:0008006" key="7">
    <source>
        <dbReference type="Google" id="ProtNLM"/>
    </source>
</evidence>
<dbReference type="CDD" id="cd13881">
    <property type="entry name" value="CuRO_2_McoC_like"/>
    <property type="match status" value="1"/>
</dbReference>
<accession>A0A512I8Y6</accession>
<dbReference type="GO" id="GO:0016491">
    <property type="term" value="F:oxidoreductase activity"/>
    <property type="evidence" value="ECO:0007669"/>
    <property type="project" value="UniProtKB-KW"/>
</dbReference>
<evidence type="ECO:0000256" key="1">
    <source>
        <dbReference type="ARBA" id="ARBA00022723"/>
    </source>
</evidence>
<dbReference type="PROSITE" id="PS00080">
    <property type="entry name" value="MULTICOPPER_OXIDASE2"/>
    <property type="match status" value="1"/>
</dbReference>
<dbReference type="PANTHER" id="PTHR11709">
    <property type="entry name" value="MULTI-COPPER OXIDASE"/>
    <property type="match status" value="1"/>
</dbReference>
<dbReference type="Pfam" id="PF07732">
    <property type="entry name" value="Cu-oxidase_3"/>
    <property type="match status" value="1"/>
</dbReference>
<proteinExistence type="predicted"/>
<dbReference type="InterPro" id="IPR011706">
    <property type="entry name" value="Cu-oxidase_C"/>
</dbReference>
<keyword evidence="2" id="KW-0560">Oxidoreductase</keyword>